<accession>A0AAV5N1V7</accession>
<reference evidence="1" key="1">
    <citation type="submission" date="2022-06" db="EMBL/GenBank/DDBJ databases">
        <title>Draft genome sequences of Leminorella grimontii str. JCM5902.</title>
        <authorList>
            <person name="Wakabayashi Y."/>
            <person name="Kojima K."/>
        </authorList>
    </citation>
    <scope>NUCLEOTIDE SEQUENCE</scope>
    <source>
        <strain evidence="1">JCM 5902</strain>
    </source>
</reference>
<dbReference type="EMBL" id="BRLH01000003">
    <property type="protein sequence ID" value="GKX55732.1"/>
    <property type="molecule type" value="Genomic_DNA"/>
</dbReference>
<evidence type="ECO:0008006" key="3">
    <source>
        <dbReference type="Google" id="ProtNLM"/>
    </source>
</evidence>
<gene>
    <name evidence="1" type="primary">lafD</name>
    <name evidence="1" type="ORF">SOASR030_18440</name>
</gene>
<name>A0AAV5N1V7_9GAMM</name>
<dbReference type="RefSeq" id="WP_027273690.1">
    <property type="nucleotide sequence ID" value="NZ_BRLH01000003.1"/>
</dbReference>
<comment type="caution">
    <text evidence="1">The sequence shown here is derived from an EMBL/GenBank/DDBJ whole genome shotgun (WGS) entry which is preliminary data.</text>
</comment>
<evidence type="ECO:0000313" key="2">
    <source>
        <dbReference type="Proteomes" id="UP001058124"/>
    </source>
</evidence>
<keyword evidence="2" id="KW-1185">Reference proteome</keyword>
<dbReference type="AlphaFoldDB" id="A0AAV5N1V7"/>
<organism evidence="1 2">
    <name type="scientific">Leminorella grimontii</name>
    <dbReference type="NCBI Taxonomy" id="82981"/>
    <lineage>
        <taxon>Bacteria</taxon>
        <taxon>Pseudomonadati</taxon>
        <taxon>Pseudomonadota</taxon>
        <taxon>Gammaproteobacteria</taxon>
        <taxon>Enterobacterales</taxon>
        <taxon>Budviciaceae</taxon>
        <taxon>Leminorella</taxon>
    </lineage>
</organism>
<sequence>MDSEALRREIYTLLDAMNEALDKQRWRRLPALHQRIMTLFNQYVQLVPPDAELVELKSRLREGFQGLIERRRLRAEVLQQRMEKLRNGKEGMLAYSMVNLFSEQS</sequence>
<dbReference type="Proteomes" id="UP001058124">
    <property type="component" value="Unassembled WGS sequence"/>
</dbReference>
<evidence type="ECO:0000313" key="1">
    <source>
        <dbReference type="EMBL" id="GKX55732.1"/>
    </source>
</evidence>
<protein>
    <recommendedName>
        <fullName evidence="3">Flagellar protein FliT</fullName>
    </recommendedName>
</protein>
<proteinExistence type="predicted"/>